<evidence type="ECO:0000313" key="1">
    <source>
        <dbReference type="EMBL" id="GAA4896875.1"/>
    </source>
</evidence>
<proteinExistence type="predicted"/>
<sequence length="43" mass="5085">MEKLKPRQSAKKTEVRFYLKKYLMAEINKIKAIKATSTQMLPE</sequence>
<keyword evidence="2" id="KW-1185">Reference proteome</keyword>
<organism evidence="1 2">
    <name type="scientific">Flaviramulus aquimarinus</name>
    <dbReference type="NCBI Taxonomy" id="1170456"/>
    <lineage>
        <taxon>Bacteria</taxon>
        <taxon>Pseudomonadati</taxon>
        <taxon>Bacteroidota</taxon>
        <taxon>Flavobacteriia</taxon>
        <taxon>Flavobacteriales</taxon>
        <taxon>Flavobacteriaceae</taxon>
        <taxon>Flaviramulus</taxon>
    </lineage>
</organism>
<comment type="caution">
    <text evidence="1">The sequence shown here is derived from an EMBL/GenBank/DDBJ whole genome shotgun (WGS) entry which is preliminary data.</text>
</comment>
<gene>
    <name evidence="1" type="ORF">GCM10023311_22030</name>
</gene>
<evidence type="ECO:0000313" key="2">
    <source>
        <dbReference type="Proteomes" id="UP001500433"/>
    </source>
</evidence>
<reference evidence="2" key="1">
    <citation type="journal article" date="2019" name="Int. J. Syst. Evol. Microbiol.">
        <title>The Global Catalogue of Microorganisms (GCM) 10K type strain sequencing project: providing services to taxonomists for standard genome sequencing and annotation.</title>
        <authorList>
            <consortium name="The Broad Institute Genomics Platform"/>
            <consortium name="The Broad Institute Genome Sequencing Center for Infectious Disease"/>
            <person name="Wu L."/>
            <person name="Ma J."/>
        </authorList>
    </citation>
    <scope>NUCLEOTIDE SEQUENCE [LARGE SCALE GENOMIC DNA]</scope>
    <source>
        <strain evidence="2">JCM 18274</strain>
    </source>
</reference>
<dbReference type="Proteomes" id="UP001500433">
    <property type="component" value="Unassembled WGS sequence"/>
</dbReference>
<dbReference type="EMBL" id="BAABJH010000005">
    <property type="protein sequence ID" value="GAA4896875.1"/>
    <property type="molecule type" value="Genomic_DNA"/>
</dbReference>
<protein>
    <submittedName>
        <fullName evidence="1">Uncharacterized protein</fullName>
    </submittedName>
</protein>
<name>A0ABP9F918_9FLAO</name>
<accession>A0ABP9F918</accession>